<dbReference type="SUPFAM" id="SSF51430">
    <property type="entry name" value="NAD(P)-linked oxidoreductase"/>
    <property type="match status" value="1"/>
</dbReference>
<reference evidence="3" key="1">
    <citation type="submission" date="2020-05" db="EMBL/GenBank/DDBJ databases">
        <title>Phylogenomic resolution of chytrid fungi.</title>
        <authorList>
            <person name="Stajich J.E."/>
            <person name="Amses K."/>
            <person name="Simmons R."/>
            <person name="Seto K."/>
            <person name="Myers J."/>
            <person name="Bonds A."/>
            <person name="Quandt C.A."/>
            <person name="Barry K."/>
            <person name="Liu P."/>
            <person name="Grigoriev I."/>
            <person name="Longcore J.E."/>
            <person name="James T.Y."/>
        </authorList>
    </citation>
    <scope>NUCLEOTIDE SEQUENCE</scope>
    <source>
        <strain evidence="3">PLAUS21</strain>
    </source>
</reference>
<dbReference type="InterPro" id="IPR036812">
    <property type="entry name" value="NAD(P)_OxRdtase_dom_sf"/>
</dbReference>
<evidence type="ECO:0000313" key="3">
    <source>
        <dbReference type="EMBL" id="KAJ3255568.1"/>
    </source>
</evidence>
<keyword evidence="4" id="KW-1185">Reference proteome</keyword>
<dbReference type="Proteomes" id="UP001210925">
    <property type="component" value="Unassembled WGS sequence"/>
</dbReference>
<dbReference type="PANTHER" id="PTHR43625">
    <property type="entry name" value="AFLATOXIN B1 ALDEHYDE REDUCTASE"/>
    <property type="match status" value="1"/>
</dbReference>
<sequence length="270" mass="30566">MSRMVKQMRSLSTKRQLGLNGPYVSALGLGVMGMSDFYNPSAQNRDAEHIKLLHEAIDMGCTFWDTDYQHRPDPNVPITETVQAMSELVKQGKVRYLGLSECSAEQIRLAHKVHPISAYQAEFSPWHTKLESDGRLEACRELGIAIVPYSPLGRGFLTGTIKSFDDLDPNDWRRKNPRFQKGAFEKNFELVKAFTRMAQAKGIPTSQLCLAWVLSQGSDFIPIPGTKRSKYLKENWGSLQVELSDKEKKELRKIINEIPIEGGQLNILKK</sequence>
<dbReference type="GO" id="GO:0005737">
    <property type="term" value="C:cytoplasm"/>
    <property type="evidence" value="ECO:0007669"/>
    <property type="project" value="TreeGrafter"/>
</dbReference>
<dbReference type="Gene3D" id="3.20.20.100">
    <property type="entry name" value="NADP-dependent oxidoreductase domain"/>
    <property type="match status" value="2"/>
</dbReference>
<accession>A0AAD5UER1</accession>
<keyword evidence="1" id="KW-0560">Oxidoreductase</keyword>
<dbReference type="GO" id="GO:0016491">
    <property type="term" value="F:oxidoreductase activity"/>
    <property type="evidence" value="ECO:0007669"/>
    <property type="project" value="UniProtKB-KW"/>
</dbReference>
<feature type="domain" description="NADP-dependent oxidoreductase" evidence="2">
    <location>
        <begin position="68"/>
        <end position="255"/>
    </location>
</feature>
<comment type="caution">
    <text evidence="3">The sequence shown here is derived from an EMBL/GenBank/DDBJ whole genome shotgun (WGS) entry which is preliminary data.</text>
</comment>
<dbReference type="PANTHER" id="PTHR43625:SF40">
    <property type="entry name" value="ALDO-KETO REDUCTASE YAKC [NADP(+)]"/>
    <property type="match status" value="1"/>
</dbReference>
<gene>
    <name evidence="3" type="ORF">HK103_006204</name>
</gene>
<name>A0AAD5UER1_9FUNG</name>
<evidence type="ECO:0000259" key="2">
    <source>
        <dbReference type="Pfam" id="PF00248"/>
    </source>
</evidence>
<evidence type="ECO:0000313" key="4">
    <source>
        <dbReference type="Proteomes" id="UP001210925"/>
    </source>
</evidence>
<dbReference type="Pfam" id="PF00248">
    <property type="entry name" value="Aldo_ket_red"/>
    <property type="match status" value="1"/>
</dbReference>
<dbReference type="EMBL" id="JADGKB010000064">
    <property type="protein sequence ID" value="KAJ3255568.1"/>
    <property type="molecule type" value="Genomic_DNA"/>
</dbReference>
<dbReference type="AlphaFoldDB" id="A0AAD5UER1"/>
<dbReference type="InterPro" id="IPR050791">
    <property type="entry name" value="Aldo-Keto_reductase"/>
</dbReference>
<proteinExistence type="predicted"/>
<evidence type="ECO:0000256" key="1">
    <source>
        <dbReference type="ARBA" id="ARBA00023002"/>
    </source>
</evidence>
<organism evidence="3 4">
    <name type="scientific">Boothiomyces macroporosus</name>
    <dbReference type="NCBI Taxonomy" id="261099"/>
    <lineage>
        <taxon>Eukaryota</taxon>
        <taxon>Fungi</taxon>
        <taxon>Fungi incertae sedis</taxon>
        <taxon>Chytridiomycota</taxon>
        <taxon>Chytridiomycota incertae sedis</taxon>
        <taxon>Chytridiomycetes</taxon>
        <taxon>Rhizophydiales</taxon>
        <taxon>Terramycetaceae</taxon>
        <taxon>Boothiomyces</taxon>
    </lineage>
</organism>
<dbReference type="InterPro" id="IPR023210">
    <property type="entry name" value="NADP_OxRdtase_dom"/>
</dbReference>
<protein>
    <recommendedName>
        <fullName evidence="2">NADP-dependent oxidoreductase domain-containing protein</fullName>
    </recommendedName>
</protein>